<accession>A0ACC2BWG5</accession>
<name>A0ACC2BWG5_DIPCM</name>
<evidence type="ECO:0000313" key="2">
    <source>
        <dbReference type="Proteomes" id="UP001162992"/>
    </source>
</evidence>
<evidence type="ECO:0000313" key="1">
    <source>
        <dbReference type="EMBL" id="KAJ7533948.1"/>
    </source>
</evidence>
<protein>
    <submittedName>
        <fullName evidence="1">Uncharacterized protein</fullName>
    </submittedName>
</protein>
<keyword evidence="2" id="KW-1185">Reference proteome</keyword>
<gene>
    <name evidence="1" type="ORF">O6H91_13G072500</name>
</gene>
<reference evidence="2" key="1">
    <citation type="journal article" date="2024" name="Proc. Natl. Acad. Sci. U.S.A.">
        <title>Extraordinary preservation of gene collinearity over three hundred million years revealed in homosporous lycophytes.</title>
        <authorList>
            <person name="Li C."/>
            <person name="Wickell D."/>
            <person name="Kuo L.Y."/>
            <person name="Chen X."/>
            <person name="Nie B."/>
            <person name="Liao X."/>
            <person name="Peng D."/>
            <person name="Ji J."/>
            <person name="Jenkins J."/>
            <person name="Williams M."/>
            <person name="Shu S."/>
            <person name="Plott C."/>
            <person name="Barry K."/>
            <person name="Rajasekar S."/>
            <person name="Grimwood J."/>
            <person name="Han X."/>
            <person name="Sun S."/>
            <person name="Hou Z."/>
            <person name="He W."/>
            <person name="Dai G."/>
            <person name="Sun C."/>
            <person name="Schmutz J."/>
            <person name="Leebens-Mack J.H."/>
            <person name="Li F.W."/>
            <person name="Wang L."/>
        </authorList>
    </citation>
    <scope>NUCLEOTIDE SEQUENCE [LARGE SCALE GENOMIC DNA]</scope>
    <source>
        <strain evidence="2">cv. PW_Plant_1</strain>
    </source>
</reference>
<dbReference type="EMBL" id="CM055104">
    <property type="protein sequence ID" value="KAJ7533948.1"/>
    <property type="molecule type" value="Genomic_DNA"/>
</dbReference>
<proteinExistence type="predicted"/>
<organism evidence="1 2">
    <name type="scientific">Diphasiastrum complanatum</name>
    <name type="common">Issler's clubmoss</name>
    <name type="synonym">Lycopodium complanatum</name>
    <dbReference type="NCBI Taxonomy" id="34168"/>
    <lineage>
        <taxon>Eukaryota</taxon>
        <taxon>Viridiplantae</taxon>
        <taxon>Streptophyta</taxon>
        <taxon>Embryophyta</taxon>
        <taxon>Tracheophyta</taxon>
        <taxon>Lycopodiopsida</taxon>
        <taxon>Lycopodiales</taxon>
        <taxon>Lycopodiaceae</taxon>
        <taxon>Lycopodioideae</taxon>
        <taxon>Diphasiastrum</taxon>
    </lineage>
</organism>
<dbReference type="Proteomes" id="UP001162992">
    <property type="component" value="Chromosome 13"/>
</dbReference>
<comment type="caution">
    <text evidence="1">The sequence shown here is derived from an EMBL/GenBank/DDBJ whole genome shotgun (WGS) entry which is preliminary data.</text>
</comment>
<sequence>MHILYVRGGSKILKRALREEDAQSPRYSTQGGRKGWVGMEEMQAWVCPDETARAMLGRVLGHRLPSLAPTPPLHRLSLRPGHVVEIVGPSGCAKSEILIQAAVTCILPREWKGVTFGGSEGLVMMFDLDCRFDILRLVHVLQCRINEVTVRHASQDKEESSSLPTTQPSQLTVATVEDTNELFKACLKRFYHKCCYNSFEFLATLKTIRPQLQRMVEDHEKALQLVLIDSIGAYYWLDRACQSTLPVASDSYRTLSLQVVFEAVVRELRQILQTHPFLLIASKGTIFSSSTRDNPGNRDLAHFGQKEYPERLCEVALNQEFSNEQFRYRTTTEKPSKQTEKMSHREYMPAVWQGFVTHRIVLQRAHGSASEVTYAVDKTLIIKAQWERPFLRQVDKFIIEEGFIKLI</sequence>